<evidence type="ECO:0000256" key="1">
    <source>
        <dbReference type="ARBA" id="ARBA00004370"/>
    </source>
</evidence>
<dbReference type="AlphaFoldDB" id="A0A166HUH1"/>
<proteinExistence type="predicted"/>
<feature type="compositionally biased region" description="Basic and acidic residues" evidence="3">
    <location>
        <begin position="1"/>
        <end position="22"/>
    </location>
</feature>
<dbReference type="STRING" id="79200.A0A166HUH1"/>
<organism evidence="5">
    <name type="scientific">Daucus carota subsp. sativus</name>
    <name type="common">Carrot</name>
    <dbReference type="NCBI Taxonomy" id="79200"/>
    <lineage>
        <taxon>Eukaryota</taxon>
        <taxon>Viridiplantae</taxon>
        <taxon>Streptophyta</taxon>
        <taxon>Embryophyta</taxon>
        <taxon>Tracheophyta</taxon>
        <taxon>Spermatophyta</taxon>
        <taxon>Magnoliopsida</taxon>
        <taxon>eudicotyledons</taxon>
        <taxon>Gunneridae</taxon>
        <taxon>Pentapetalae</taxon>
        <taxon>asterids</taxon>
        <taxon>campanulids</taxon>
        <taxon>Apiales</taxon>
        <taxon>Apiaceae</taxon>
        <taxon>Apioideae</taxon>
        <taxon>Scandiceae</taxon>
        <taxon>Daucinae</taxon>
        <taxon>Daucus</taxon>
        <taxon>Daucus sect. Daucus</taxon>
    </lineage>
</organism>
<evidence type="ECO:0000256" key="2">
    <source>
        <dbReference type="ARBA" id="ARBA00023136"/>
    </source>
</evidence>
<dbReference type="GO" id="GO:0005886">
    <property type="term" value="C:plasma membrane"/>
    <property type="evidence" value="ECO:0007669"/>
    <property type="project" value="TreeGrafter"/>
</dbReference>
<keyword evidence="7" id="KW-1185">Reference proteome</keyword>
<keyword evidence="2 4" id="KW-0472">Membrane</keyword>
<dbReference type="PANTHER" id="PTHR31234:SF55">
    <property type="entry name" value="LATE EMBRYOGENESIS ABUNDANT (LEA) HYDROXYPROLINE-RICH GLYCOPROTEIN FAMILY"/>
    <property type="match status" value="1"/>
</dbReference>
<comment type="subcellular location">
    <subcellularLocation>
        <location evidence="1">Membrane</location>
    </subcellularLocation>
</comment>
<evidence type="ECO:0000313" key="6">
    <source>
        <dbReference type="EMBL" id="WOG84050.1"/>
    </source>
</evidence>
<dbReference type="InterPro" id="IPR044839">
    <property type="entry name" value="NDR1-like"/>
</dbReference>
<keyword evidence="4" id="KW-0812">Transmembrane</keyword>
<dbReference type="OrthoDB" id="695142at2759"/>
<dbReference type="GO" id="GO:0098542">
    <property type="term" value="P:defense response to other organism"/>
    <property type="evidence" value="ECO:0007669"/>
    <property type="project" value="InterPro"/>
</dbReference>
<feature type="transmembrane region" description="Helical" evidence="4">
    <location>
        <begin position="94"/>
        <end position="117"/>
    </location>
</feature>
<dbReference type="OMA" id="RIFCGEL"/>
<protein>
    <recommendedName>
        <fullName evidence="8">Late embryogenesis abundant protein LEA-2 subgroup domain-containing protein</fullName>
    </recommendedName>
</protein>
<name>A0A166HUH1_DAUCS</name>
<reference evidence="5" key="1">
    <citation type="journal article" date="2016" name="Nat. Genet.">
        <title>A high-quality carrot genome assembly provides new insights into carotenoid accumulation and asterid genome evolution.</title>
        <authorList>
            <person name="Iorizzo M."/>
            <person name="Ellison S."/>
            <person name="Senalik D."/>
            <person name="Zeng P."/>
            <person name="Satapoomin P."/>
            <person name="Huang J."/>
            <person name="Bowman M."/>
            <person name="Iovene M."/>
            <person name="Sanseverino W."/>
            <person name="Cavagnaro P."/>
            <person name="Yildiz M."/>
            <person name="Macko-Podgorni A."/>
            <person name="Moranska E."/>
            <person name="Grzebelus E."/>
            <person name="Grzebelus D."/>
            <person name="Ashrafi H."/>
            <person name="Zheng Z."/>
            <person name="Cheng S."/>
            <person name="Spooner D."/>
            <person name="Van Deynze A."/>
            <person name="Simon P."/>
        </authorList>
    </citation>
    <scope>NUCLEOTIDE SEQUENCE [LARGE SCALE GENOMIC DNA]</scope>
    <source>
        <tissue evidence="5">Leaf</tissue>
    </source>
</reference>
<feature type="compositionally biased region" description="Pro residues" evidence="3">
    <location>
        <begin position="27"/>
        <end position="43"/>
    </location>
</feature>
<evidence type="ECO:0000256" key="3">
    <source>
        <dbReference type="SAM" id="MobiDB-lite"/>
    </source>
</evidence>
<dbReference type="EMBL" id="LNRQ01000001">
    <property type="protein sequence ID" value="KZN10407.1"/>
    <property type="molecule type" value="Genomic_DNA"/>
</dbReference>
<evidence type="ECO:0000256" key="4">
    <source>
        <dbReference type="SAM" id="Phobius"/>
    </source>
</evidence>
<evidence type="ECO:0000313" key="7">
    <source>
        <dbReference type="Proteomes" id="UP000077755"/>
    </source>
</evidence>
<evidence type="ECO:0008006" key="8">
    <source>
        <dbReference type="Google" id="ProtNLM"/>
    </source>
</evidence>
<sequence>MGEGETKDDSSSEGDPKSEKFVTELSQPPPPPPPQGYPFPPPYQAHPPYPVYPKSDYHYGPVKPTPPGYYPTTAQNFVLIGPPHRSPGYKFARVFLVVLIMIFFGVTVLSLLAWLIYGSDIPVFYAQSLNMTVFRLDNTGINATLSANMSVRNPSERYEVQYEYVEAALVYEDNLLDTNYVNPFVLAKTERGSISFKFQIPNAHQKNIAGAAWEKDIESDRRDKGAVVFDMRIIANAVYRRNDHPTTSRTLRIFCGELEIVFPSPTDTTGKLNDKYKDCIILSN</sequence>
<keyword evidence="4" id="KW-1133">Transmembrane helix</keyword>
<dbReference type="Proteomes" id="UP000077755">
    <property type="component" value="Chromosome 1"/>
</dbReference>
<reference evidence="6" key="2">
    <citation type="submission" date="2022-03" db="EMBL/GenBank/DDBJ databases">
        <title>Draft title - Genomic analysis of global carrot germplasm unveils the trajectory of domestication and the origin of high carotenoid orange carrot.</title>
        <authorList>
            <person name="Iorizzo M."/>
            <person name="Ellison S."/>
            <person name="Senalik D."/>
            <person name="Macko-Podgorni A."/>
            <person name="Grzebelus D."/>
            <person name="Bostan H."/>
            <person name="Rolling W."/>
            <person name="Curaba J."/>
            <person name="Simon P."/>
        </authorList>
    </citation>
    <scope>NUCLEOTIDE SEQUENCE</scope>
    <source>
        <tissue evidence="6">Leaf</tissue>
    </source>
</reference>
<accession>A0A166HUH1</accession>
<evidence type="ECO:0000313" key="5">
    <source>
        <dbReference type="EMBL" id="KZN10407.1"/>
    </source>
</evidence>
<dbReference type="PANTHER" id="PTHR31234">
    <property type="entry name" value="LATE EMBRYOGENESIS ABUNDANT (LEA) HYDROXYPROLINE-RICH GLYCOPROTEIN FAMILY"/>
    <property type="match status" value="1"/>
</dbReference>
<gene>
    <name evidence="5" type="ORF">DCAR_003063</name>
    <name evidence="6" type="ORF">DCAR_0103230</name>
</gene>
<dbReference type="Gramene" id="KZN10407">
    <property type="protein sequence ID" value="KZN10407"/>
    <property type="gene ID" value="DCAR_003063"/>
</dbReference>
<dbReference type="EMBL" id="CP093343">
    <property type="protein sequence ID" value="WOG84050.1"/>
    <property type="molecule type" value="Genomic_DNA"/>
</dbReference>
<feature type="region of interest" description="Disordered" evidence="3">
    <location>
        <begin position="1"/>
        <end position="43"/>
    </location>
</feature>